<dbReference type="InterPro" id="IPR013249">
    <property type="entry name" value="RNA_pol_sigma70_r4_t2"/>
</dbReference>
<keyword evidence="3" id="KW-0731">Sigma factor</keyword>
<dbReference type="Gene3D" id="1.10.10.10">
    <property type="entry name" value="Winged helix-like DNA-binding domain superfamily/Winged helix DNA-binding domain"/>
    <property type="match status" value="1"/>
</dbReference>
<dbReference type="EMBL" id="CP118101">
    <property type="protein sequence ID" value="WDH82659.1"/>
    <property type="molecule type" value="Genomic_DNA"/>
</dbReference>
<evidence type="ECO:0000259" key="6">
    <source>
        <dbReference type="Pfam" id="PF04542"/>
    </source>
</evidence>
<dbReference type="Pfam" id="PF04542">
    <property type="entry name" value="Sigma70_r2"/>
    <property type="match status" value="1"/>
</dbReference>
<keyword evidence="5" id="KW-0804">Transcription</keyword>
<dbReference type="SUPFAM" id="SSF88659">
    <property type="entry name" value="Sigma3 and sigma4 domains of RNA polymerase sigma factors"/>
    <property type="match status" value="1"/>
</dbReference>
<evidence type="ECO:0000256" key="2">
    <source>
        <dbReference type="ARBA" id="ARBA00023015"/>
    </source>
</evidence>
<dbReference type="PANTHER" id="PTHR43133:SF8">
    <property type="entry name" value="RNA POLYMERASE SIGMA FACTOR HI_1459-RELATED"/>
    <property type="match status" value="1"/>
</dbReference>
<evidence type="ECO:0000259" key="7">
    <source>
        <dbReference type="Pfam" id="PF08281"/>
    </source>
</evidence>
<keyword evidence="2" id="KW-0805">Transcription regulation</keyword>
<dbReference type="InterPro" id="IPR013324">
    <property type="entry name" value="RNA_pol_sigma_r3/r4-like"/>
</dbReference>
<dbReference type="PANTHER" id="PTHR43133">
    <property type="entry name" value="RNA POLYMERASE ECF-TYPE SIGMA FACTO"/>
    <property type="match status" value="1"/>
</dbReference>
<reference evidence="8" key="1">
    <citation type="submission" date="2023-02" db="EMBL/GenBank/DDBJ databases">
        <title>Pathogen: clinical or host-associated sample.</title>
        <authorList>
            <person name="Hergert J."/>
            <person name="Casey R."/>
            <person name="Wagner J."/>
            <person name="Young E.L."/>
            <person name="Oakeson K.F."/>
        </authorList>
    </citation>
    <scope>NUCLEOTIDE SEQUENCE</scope>
    <source>
        <strain evidence="8">2022CK-00830</strain>
    </source>
</reference>
<dbReference type="GO" id="GO:0016987">
    <property type="term" value="F:sigma factor activity"/>
    <property type="evidence" value="ECO:0007669"/>
    <property type="project" value="UniProtKB-KW"/>
</dbReference>
<dbReference type="InterPro" id="IPR039425">
    <property type="entry name" value="RNA_pol_sigma-70-like"/>
</dbReference>
<accession>A0AAX3N0G6</accession>
<feature type="domain" description="RNA polymerase sigma-70 region 2" evidence="6">
    <location>
        <begin position="24"/>
        <end position="90"/>
    </location>
</feature>
<sequence>MSNHIEQIVQEIQQGDIEQFRTVIQQFQRQIYVYCKCLLNDKDQAEDAVQEIFIKSYQDMNSYSPTVSFQAWLYKIAYNHCLNLNKKKARDRKLFNIFKELYRPSLQHHIDSSSELQDLLNPLSMEEKHILLLRAVEEYTYDEIAEVMDLKPATIRKKYERLRKKLKNEHHAQEGGYIHESAFHKSRG</sequence>
<dbReference type="Pfam" id="PF08281">
    <property type="entry name" value="Sigma70_r4_2"/>
    <property type="match status" value="1"/>
</dbReference>
<organism evidence="8 9">
    <name type="scientific">Paenibacillus urinalis</name>
    <dbReference type="NCBI Taxonomy" id="521520"/>
    <lineage>
        <taxon>Bacteria</taxon>
        <taxon>Bacillati</taxon>
        <taxon>Bacillota</taxon>
        <taxon>Bacilli</taxon>
        <taxon>Bacillales</taxon>
        <taxon>Paenibacillaceae</taxon>
        <taxon>Paenibacillus</taxon>
    </lineage>
</organism>
<dbReference type="InterPro" id="IPR007627">
    <property type="entry name" value="RNA_pol_sigma70_r2"/>
</dbReference>
<dbReference type="NCBIfam" id="TIGR02937">
    <property type="entry name" value="sigma70-ECF"/>
    <property type="match status" value="1"/>
</dbReference>
<evidence type="ECO:0000313" key="9">
    <source>
        <dbReference type="Proteomes" id="UP001220962"/>
    </source>
</evidence>
<dbReference type="RefSeq" id="WP_047912604.1">
    <property type="nucleotide sequence ID" value="NZ_CP118101.1"/>
</dbReference>
<dbReference type="Gene3D" id="1.10.1740.10">
    <property type="match status" value="1"/>
</dbReference>
<gene>
    <name evidence="8" type="ORF">PUW23_24995</name>
</gene>
<comment type="similarity">
    <text evidence="1">Belongs to the sigma-70 factor family. ECF subfamily.</text>
</comment>
<dbReference type="AlphaFoldDB" id="A0AAX3N0G6"/>
<dbReference type="InterPro" id="IPR036388">
    <property type="entry name" value="WH-like_DNA-bd_sf"/>
</dbReference>
<dbReference type="Proteomes" id="UP001220962">
    <property type="component" value="Chromosome"/>
</dbReference>
<evidence type="ECO:0000256" key="1">
    <source>
        <dbReference type="ARBA" id="ARBA00010641"/>
    </source>
</evidence>
<dbReference type="InterPro" id="IPR014284">
    <property type="entry name" value="RNA_pol_sigma-70_dom"/>
</dbReference>
<dbReference type="SUPFAM" id="SSF88946">
    <property type="entry name" value="Sigma2 domain of RNA polymerase sigma factors"/>
    <property type="match status" value="1"/>
</dbReference>
<evidence type="ECO:0000256" key="3">
    <source>
        <dbReference type="ARBA" id="ARBA00023082"/>
    </source>
</evidence>
<dbReference type="GO" id="GO:0006352">
    <property type="term" value="P:DNA-templated transcription initiation"/>
    <property type="evidence" value="ECO:0007669"/>
    <property type="project" value="InterPro"/>
</dbReference>
<feature type="domain" description="RNA polymerase sigma factor 70 region 4 type 2" evidence="7">
    <location>
        <begin position="115"/>
        <end position="166"/>
    </location>
</feature>
<name>A0AAX3N0G6_9BACL</name>
<evidence type="ECO:0000256" key="4">
    <source>
        <dbReference type="ARBA" id="ARBA00023125"/>
    </source>
</evidence>
<dbReference type="GO" id="GO:0003677">
    <property type="term" value="F:DNA binding"/>
    <property type="evidence" value="ECO:0007669"/>
    <property type="project" value="UniProtKB-KW"/>
</dbReference>
<evidence type="ECO:0000313" key="8">
    <source>
        <dbReference type="EMBL" id="WDH82659.1"/>
    </source>
</evidence>
<evidence type="ECO:0000256" key="5">
    <source>
        <dbReference type="ARBA" id="ARBA00023163"/>
    </source>
</evidence>
<protein>
    <submittedName>
        <fullName evidence="8">Sigma-70 family RNA polymerase sigma factor</fullName>
    </submittedName>
</protein>
<dbReference type="CDD" id="cd06171">
    <property type="entry name" value="Sigma70_r4"/>
    <property type="match status" value="1"/>
</dbReference>
<dbReference type="InterPro" id="IPR013325">
    <property type="entry name" value="RNA_pol_sigma_r2"/>
</dbReference>
<proteinExistence type="inferred from homology"/>
<keyword evidence="4" id="KW-0238">DNA-binding</keyword>